<keyword evidence="2" id="KW-0732">Signal</keyword>
<feature type="domain" description="EF-hand" evidence="3">
    <location>
        <begin position="84"/>
        <end position="101"/>
    </location>
</feature>
<name>A0A562LV28_9GAMM</name>
<dbReference type="GO" id="GO:0005509">
    <property type="term" value="F:calcium ion binding"/>
    <property type="evidence" value="ECO:0007669"/>
    <property type="project" value="InterPro"/>
</dbReference>
<sequence>MHTKTALLIALVAGLATASAVSRASGQTQPVTGHGSHGTHAQMKNSAKTTTAAAPTFAALDANKDGFLSKAELAKHPMAAHASMVDADKDGRLSVAEFKQLQGM</sequence>
<evidence type="ECO:0000313" key="4">
    <source>
        <dbReference type="EMBL" id="TWI11501.1"/>
    </source>
</evidence>
<reference evidence="4 5" key="1">
    <citation type="journal article" date="2015" name="Stand. Genomic Sci.">
        <title>Genomic Encyclopedia of Bacterial and Archaeal Type Strains, Phase III: the genomes of soil and plant-associated and newly described type strains.</title>
        <authorList>
            <person name="Whitman W.B."/>
            <person name="Woyke T."/>
            <person name="Klenk H.P."/>
            <person name="Zhou Y."/>
            <person name="Lilburn T.G."/>
            <person name="Beck B.J."/>
            <person name="De Vos P."/>
            <person name="Vandamme P."/>
            <person name="Eisen J.A."/>
            <person name="Garrity G."/>
            <person name="Hugenholtz P."/>
            <person name="Kyrpides N.C."/>
        </authorList>
    </citation>
    <scope>NUCLEOTIDE SEQUENCE [LARGE SCALE GENOMIC DNA]</scope>
    <source>
        <strain evidence="4 5">CGMCC 1.10136</strain>
    </source>
</reference>
<feature type="region of interest" description="Disordered" evidence="1">
    <location>
        <begin position="23"/>
        <end position="50"/>
    </location>
</feature>
<dbReference type="InterPro" id="IPR011992">
    <property type="entry name" value="EF-hand-dom_pair"/>
</dbReference>
<feature type="domain" description="EF-hand" evidence="3">
    <location>
        <begin position="56"/>
        <end position="74"/>
    </location>
</feature>
<evidence type="ECO:0000259" key="3">
    <source>
        <dbReference type="Pfam" id="PF13202"/>
    </source>
</evidence>
<feature type="chain" id="PRO_5022194004" evidence="2">
    <location>
        <begin position="25"/>
        <end position="104"/>
    </location>
</feature>
<dbReference type="InterPro" id="IPR018247">
    <property type="entry name" value="EF_Hand_1_Ca_BS"/>
</dbReference>
<dbReference type="PROSITE" id="PS00018">
    <property type="entry name" value="EF_HAND_1"/>
    <property type="match status" value="2"/>
</dbReference>
<evidence type="ECO:0000313" key="5">
    <source>
        <dbReference type="Proteomes" id="UP000316471"/>
    </source>
</evidence>
<feature type="signal peptide" evidence="2">
    <location>
        <begin position="1"/>
        <end position="24"/>
    </location>
</feature>
<proteinExistence type="predicted"/>
<dbReference type="Proteomes" id="UP000316471">
    <property type="component" value="Unassembled WGS sequence"/>
</dbReference>
<gene>
    <name evidence="4" type="ORF">IP93_01397</name>
</gene>
<evidence type="ECO:0000256" key="2">
    <source>
        <dbReference type="SAM" id="SignalP"/>
    </source>
</evidence>
<dbReference type="Gene3D" id="1.10.238.10">
    <property type="entry name" value="EF-hand"/>
    <property type="match status" value="1"/>
</dbReference>
<dbReference type="RefSeq" id="WP_242006788.1">
    <property type="nucleotide sequence ID" value="NZ_VLKP01000005.1"/>
</dbReference>
<accession>A0A562LV28</accession>
<dbReference type="AlphaFoldDB" id="A0A562LV28"/>
<dbReference type="SUPFAM" id="SSF47473">
    <property type="entry name" value="EF-hand"/>
    <property type="match status" value="1"/>
</dbReference>
<dbReference type="EMBL" id="VLKP01000005">
    <property type="protein sequence ID" value="TWI11501.1"/>
    <property type="molecule type" value="Genomic_DNA"/>
</dbReference>
<protein>
    <submittedName>
        <fullName evidence="4">EF hand domain-containing protein</fullName>
    </submittedName>
</protein>
<dbReference type="InterPro" id="IPR002048">
    <property type="entry name" value="EF_hand_dom"/>
</dbReference>
<keyword evidence="5" id="KW-1185">Reference proteome</keyword>
<evidence type="ECO:0000256" key="1">
    <source>
        <dbReference type="SAM" id="MobiDB-lite"/>
    </source>
</evidence>
<dbReference type="Pfam" id="PF13202">
    <property type="entry name" value="EF-hand_5"/>
    <property type="match status" value="2"/>
</dbReference>
<organism evidence="4 5">
    <name type="scientific">Aerolutibacter ruishenii</name>
    <dbReference type="NCBI Taxonomy" id="686800"/>
    <lineage>
        <taxon>Bacteria</taxon>
        <taxon>Pseudomonadati</taxon>
        <taxon>Pseudomonadota</taxon>
        <taxon>Gammaproteobacteria</taxon>
        <taxon>Lysobacterales</taxon>
        <taxon>Lysobacteraceae</taxon>
        <taxon>Aerolutibacter</taxon>
    </lineage>
</organism>
<comment type="caution">
    <text evidence="4">The sequence shown here is derived from an EMBL/GenBank/DDBJ whole genome shotgun (WGS) entry which is preliminary data.</text>
</comment>